<gene>
    <name evidence="1" type="ORF">TNCV_2691271</name>
</gene>
<organism evidence="1 2">
    <name type="scientific">Trichonephila clavipes</name>
    <name type="common">Golden silk orbweaver</name>
    <name type="synonym">Nephila clavipes</name>
    <dbReference type="NCBI Taxonomy" id="2585209"/>
    <lineage>
        <taxon>Eukaryota</taxon>
        <taxon>Metazoa</taxon>
        <taxon>Ecdysozoa</taxon>
        <taxon>Arthropoda</taxon>
        <taxon>Chelicerata</taxon>
        <taxon>Arachnida</taxon>
        <taxon>Araneae</taxon>
        <taxon>Araneomorphae</taxon>
        <taxon>Entelegynae</taxon>
        <taxon>Araneoidea</taxon>
        <taxon>Nephilidae</taxon>
        <taxon>Trichonephila</taxon>
    </lineage>
</organism>
<dbReference type="Proteomes" id="UP000887159">
    <property type="component" value="Unassembled WGS sequence"/>
</dbReference>
<evidence type="ECO:0000313" key="1">
    <source>
        <dbReference type="EMBL" id="GFY24936.1"/>
    </source>
</evidence>
<accession>A0A8X6VYY2</accession>
<sequence length="66" mass="7420">MRSRFRDTASSPDLSLSENIWSRITERLDRSCSSVTTIGDTDLQLHGITCPYRSSKPSLTQCLTLD</sequence>
<evidence type="ECO:0000313" key="2">
    <source>
        <dbReference type="Proteomes" id="UP000887159"/>
    </source>
</evidence>
<name>A0A8X6VYY2_TRICX</name>
<dbReference type="AlphaFoldDB" id="A0A8X6VYY2"/>
<proteinExistence type="predicted"/>
<protein>
    <submittedName>
        <fullName evidence="1">Uncharacterized protein</fullName>
    </submittedName>
</protein>
<reference evidence="1" key="1">
    <citation type="submission" date="2020-08" db="EMBL/GenBank/DDBJ databases">
        <title>Multicomponent nature underlies the extraordinary mechanical properties of spider dragline silk.</title>
        <authorList>
            <person name="Kono N."/>
            <person name="Nakamura H."/>
            <person name="Mori M."/>
            <person name="Yoshida Y."/>
            <person name="Ohtoshi R."/>
            <person name="Malay A.D."/>
            <person name="Moran D.A.P."/>
            <person name="Tomita M."/>
            <person name="Numata K."/>
            <person name="Arakawa K."/>
        </authorList>
    </citation>
    <scope>NUCLEOTIDE SEQUENCE</scope>
</reference>
<comment type="caution">
    <text evidence="1">The sequence shown here is derived from an EMBL/GenBank/DDBJ whole genome shotgun (WGS) entry which is preliminary data.</text>
</comment>
<keyword evidence="2" id="KW-1185">Reference proteome</keyword>
<dbReference type="EMBL" id="BMAU01021370">
    <property type="protein sequence ID" value="GFY24936.1"/>
    <property type="molecule type" value="Genomic_DNA"/>
</dbReference>